<dbReference type="EMBL" id="KQ964479">
    <property type="protein sequence ID" value="KXN71266.1"/>
    <property type="molecule type" value="Genomic_DNA"/>
</dbReference>
<evidence type="ECO:0000256" key="8">
    <source>
        <dbReference type="ARBA" id="ARBA00023128"/>
    </source>
</evidence>
<dbReference type="Pfam" id="PF08038">
    <property type="entry name" value="Tom7"/>
    <property type="match status" value="1"/>
</dbReference>
<dbReference type="PANTHER" id="PTHR34944:SF2">
    <property type="entry name" value="MITOCHONDRIAL IMPORT RECEPTOR SUBUNIT TOM7"/>
    <property type="match status" value="1"/>
</dbReference>
<comment type="subcellular location">
    <subcellularLocation>
        <location evidence="1">Mitochondrion outer membrane</location>
        <topology evidence="1">Single-pass membrane protein</topology>
    </subcellularLocation>
</comment>
<organism evidence="10 11">
    <name type="scientific">Conidiobolus coronatus (strain ATCC 28846 / CBS 209.66 / NRRL 28638)</name>
    <name type="common">Delacroixia coronata</name>
    <dbReference type="NCBI Taxonomy" id="796925"/>
    <lineage>
        <taxon>Eukaryota</taxon>
        <taxon>Fungi</taxon>
        <taxon>Fungi incertae sedis</taxon>
        <taxon>Zoopagomycota</taxon>
        <taxon>Entomophthoromycotina</taxon>
        <taxon>Entomophthoromycetes</taxon>
        <taxon>Entomophthorales</taxon>
        <taxon>Ancylistaceae</taxon>
        <taxon>Conidiobolus</taxon>
    </lineage>
</organism>
<gene>
    <name evidence="10" type="ORF">CONCODRAFT_6082</name>
</gene>
<keyword evidence="11" id="KW-1185">Reference proteome</keyword>
<accession>A0A137P8C8</accession>
<dbReference type="InterPro" id="IPR012621">
    <property type="entry name" value="Tom7"/>
</dbReference>
<evidence type="ECO:0000256" key="5">
    <source>
        <dbReference type="ARBA" id="ARBA00022787"/>
    </source>
</evidence>
<evidence type="ECO:0000313" key="10">
    <source>
        <dbReference type="EMBL" id="KXN71266.1"/>
    </source>
</evidence>
<keyword evidence="6" id="KW-0653">Protein transport</keyword>
<dbReference type="PANTHER" id="PTHR34944">
    <property type="entry name" value="MITOCHONDRIAL IMPORT RECEPTOR SUBUNIT TOM7"/>
    <property type="match status" value="1"/>
</dbReference>
<evidence type="ECO:0000256" key="7">
    <source>
        <dbReference type="ARBA" id="ARBA00022989"/>
    </source>
</evidence>
<evidence type="ECO:0000256" key="9">
    <source>
        <dbReference type="ARBA" id="ARBA00023136"/>
    </source>
</evidence>
<proteinExistence type="inferred from homology"/>
<dbReference type="GO" id="GO:0030150">
    <property type="term" value="P:protein import into mitochondrial matrix"/>
    <property type="evidence" value="ECO:0007669"/>
    <property type="project" value="InterPro"/>
</dbReference>
<dbReference type="STRING" id="796925.A0A137P8C8"/>
<sequence>MREETKDLINKTTELLKTALHWGFIPAILYLGFTRSVPKPSLLKLISPFA</sequence>
<protein>
    <recommendedName>
        <fullName evidence="12">Tom7-domain-containing protein</fullName>
    </recommendedName>
</protein>
<evidence type="ECO:0000256" key="1">
    <source>
        <dbReference type="ARBA" id="ARBA00004572"/>
    </source>
</evidence>
<evidence type="ECO:0000256" key="6">
    <source>
        <dbReference type="ARBA" id="ARBA00022927"/>
    </source>
</evidence>
<dbReference type="GO" id="GO:0005742">
    <property type="term" value="C:mitochondrial outer membrane translocase complex"/>
    <property type="evidence" value="ECO:0007669"/>
    <property type="project" value="InterPro"/>
</dbReference>
<keyword evidence="3" id="KW-0813">Transport</keyword>
<keyword evidence="4" id="KW-0812">Transmembrane</keyword>
<dbReference type="OrthoDB" id="284357at2759"/>
<dbReference type="Proteomes" id="UP000070444">
    <property type="component" value="Unassembled WGS sequence"/>
</dbReference>
<dbReference type="GO" id="GO:0045040">
    <property type="term" value="P:protein insertion into mitochondrial outer membrane"/>
    <property type="evidence" value="ECO:0007669"/>
    <property type="project" value="TreeGrafter"/>
</dbReference>
<dbReference type="AlphaFoldDB" id="A0A137P8C8"/>
<name>A0A137P8C8_CONC2</name>
<keyword evidence="5" id="KW-1000">Mitochondrion outer membrane</keyword>
<evidence type="ECO:0000256" key="2">
    <source>
        <dbReference type="ARBA" id="ARBA00010917"/>
    </source>
</evidence>
<keyword evidence="8" id="KW-0496">Mitochondrion</keyword>
<comment type="similarity">
    <text evidence="2">Belongs to the Tom7 family.</text>
</comment>
<evidence type="ECO:0008006" key="12">
    <source>
        <dbReference type="Google" id="ProtNLM"/>
    </source>
</evidence>
<evidence type="ECO:0000256" key="3">
    <source>
        <dbReference type="ARBA" id="ARBA00022448"/>
    </source>
</evidence>
<keyword evidence="7" id="KW-1133">Transmembrane helix</keyword>
<reference evidence="10 11" key="1">
    <citation type="journal article" date="2015" name="Genome Biol. Evol.">
        <title>Phylogenomic analyses indicate that early fungi evolved digesting cell walls of algal ancestors of land plants.</title>
        <authorList>
            <person name="Chang Y."/>
            <person name="Wang S."/>
            <person name="Sekimoto S."/>
            <person name="Aerts A.L."/>
            <person name="Choi C."/>
            <person name="Clum A."/>
            <person name="LaButti K.M."/>
            <person name="Lindquist E.A."/>
            <person name="Yee Ngan C."/>
            <person name="Ohm R.A."/>
            <person name="Salamov A.A."/>
            <person name="Grigoriev I.V."/>
            <person name="Spatafora J.W."/>
            <person name="Berbee M.L."/>
        </authorList>
    </citation>
    <scope>NUCLEOTIDE SEQUENCE [LARGE SCALE GENOMIC DNA]</scope>
    <source>
        <strain evidence="10 11">NRRL 28638</strain>
    </source>
</reference>
<evidence type="ECO:0000313" key="11">
    <source>
        <dbReference type="Proteomes" id="UP000070444"/>
    </source>
</evidence>
<keyword evidence="9" id="KW-0472">Membrane</keyword>
<evidence type="ECO:0000256" key="4">
    <source>
        <dbReference type="ARBA" id="ARBA00022692"/>
    </source>
</evidence>